<evidence type="ECO:0000256" key="1">
    <source>
        <dbReference type="SAM" id="MobiDB-lite"/>
    </source>
</evidence>
<proteinExistence type="predicted"/>
<dbReference type="PANTHER" id="PTHR32108">
    <property type="entry name" value="DNA-DIRECTED RNA POLYMERASE SUBUNIT ALPHA"/>
    <property type="match status" value="1"/>
</dbReference>
<protein>
    <submittedName>
        <fullName evidence="2">Uncharacterized protein</fullName>
    </submittedName>
</protein>
<feature type="compositionally biased region" description="Polar residues" evidence="1">
    <location>
        <begin position="16"/>
        <end position="33"/>
    </location>
</feature>
<organism evidence="2">
    <name type="scientific">Vitis vinifera</name>
    <name type="common">Grape</name>
    <dbReference type="NCBI Taxonomy" id="29760"/>
    <lineage>
        <taxon>Eukaryota</taxon>
        <taxon>Viridiplantae</taxon>
        <taxon>Streptophyta</taxon>
        <taxon>Embryophyta</taxon>
        <taxon>Tracheophyta</taxon>
        <taxon>Spermatophyta</taxon>
        <taxon>Magnoliopsida</taxon>
        <taxon>eudicotyledons</taxon>
        <taxon>Gunneridae</taxon>
        <taxon>Pentapetalae</taxon>
        <taxon>rosids</taxon>
        <taxon>Vitales</taxon>
        <taxon>Vitaceae</taxon>
        <taxon>Viteae</taxon>
        <taxon>Vitis</taxon>
    </lineage>
</organism>
<dbReference type="AlphaFoldDB" id="A5AT08"/>
<feature type="region of interest" description="Disordered" evidence="1">
    <location>
        <begin position="1"/>
        <end position="45"/>
    </location>
</feature>
<dbReference type="EMBL" id="AM434477">
    <property type="protein sequence ID" value="CAN69360.1"/>
    <property type="molecule type" value="Genomic_DNA"/>
</dbReference>
<dbReference type="PANTHER" id="PTHR32108:SF9">
    <property type="entry name" value="REVERSE TRANSCRIPTASE RNASE H-LIKE DOMAIN-CONTAINING PROTEIN"/>
    <property type="match status" value="1"/>
</dbReference>
<dbReference type="Gene3D" id="2.40.70.10">
    <property type="entry name" value="Acid Proteases"/>
    <property type="match status" value="1"/>
</dbReference>
<name>A5AT08_VITVI</name>
<accession>A5AT08</accession>
<dbReference type="CDD" id="cd00303">
    <property type="entry name" value="retropepsin_like"/>
    <property type="match status" value="1"/>
</dbReference>
<gene>
    <name evidence="2" type="ORF">VITISV_029446</name>
</gene>
<feature type="region of interest" description="Disordered" evidence="1">
    <location>
        <begin position="58"/>
        <end position="77"/>
    </location>
</feature>
<dbReference type="InterPro" id="IPR021109">
    <property type="entry name" value="Peptidase_aspartic_dom_sf"/>
</dbReference>
<sequence>MASIQEAIANLGQRIDGQQTQQVPVQESTQFDTTVPPPPPPSQLVPQAIPFTLHSQIEVAPSPDTSPIPTSKDPHTRMDRLEQKLRPMRALDGVVTWEDFDGAPVASLSAKFRMPEIERYTGIGCPRIHLRLYKKDQISMIMRSLQPRFARHLMGFPHTDFGSLVQALYGIEEGITRGLWPESSPTDSKRKKPSGGQRSGDVGAISSAGMRPPKHYQTVGQTSGFYYPPSPHVQYRSPAPSRPMTPTYLHPVSQPVFAAHVTERPSIPYTRPQAPQTTTYVQRPSRQFAQLVPPSSGDIHHIDLIEDDSIHMLSWDDGLPEPIVLHDSYEVDEVSLGPQAPTSFSLIPDEAPFQLTHPTPLIIGCQDTFVPFTLWPENDDSKRREIQIVTRSGRIAQPPPPAVRPFEGAASHEEVRREDDEVLRQLQSTQARISIWSLLASSSTHRDALIRALSQIRVETTTTPERLIHMMTVGRATCIVFSDDDLPPEGPDHVRPLYITVGCSGRRVPSVLLDNGSALNIFPLATAIALGFAPSDFGPSTQTVRAYDSTKGEVMGTLVIDLQIGPAIFSTLFQVLRIPASFNLLLGRPWIHRARAIPSSLHQKVKFIHDGQVITVQSTRDMLASSEPVLQISHSEDDLFLTGFTFNEIQTLEIKDFHRDFVAMSFDQHNSTVVLDMMRGMTFLPGMGLGRRQHGPSEFIAAIDHDMTFGLGFIPTEVDYDSSLAAAVTTTPFDSGFDPRQRRHLIRAHLVSQLIRV</sequence>
<dbReference type="ExpressionAtlas" id="A5AT08">
    <property type="expression patterns" value="baseline and differential"/>
</dbReference>
<feature type="region of interest" description="Disordered" evidence="1">
    <location>
        <begin position="179"/>
        <end position="222"/>
    </location>
</feature>
<reference evidence="2" key="1">
    <citation type="journal article" date="2007" name="PLoS ONE">
        <title>The first genome sequence of an elite grapevine cultivar (Pinot noir Vitis vinifera L.): coping with a highly heterozygous genome.</title>
        <authorList>
            <person name="Velasco R."/>
            <person name="Zharkikh A."/>
            <person name="Troggio M."/>
            <person name="Cartwright D.A."/>
            <person name="Cestaro A."/>
            <person name="Pruss D."/>
            <person name="Pindo M."/>
            <person name="FitzGerald L.M."/>
            <person name="Vezzulli S."/>
            <person name="Reid J."/>
            <person name="Malacarne G."/>
            <person name="Iliev D."/>
            <person name="Coppola G."/>
            <person name="Wardell B."/>
            <person name="Micheletti D."/>
            <person name="Macalma T."/>
            <person name="Facci M."/>
            <person name="Mitchell J.T."/>
            <person name="Perazzolli M."/>
            <person name="Eldredge G."/>
            <person name="Gatto P."/>
            <person name="Oyzerski R."/>
            <person name="Moretto M."/>
            <person name="Gutin N."/>
            <person name="Stefanini M."/>
            <person name="Chen Y."/>
            <person name="Segala C."/>
            <person name="Davenport C."/>
            <person name="Dematte L."/>
            <person name="Mraz A."/>
            <person name="Battilana J."/>
            <person name="Stormo K."/>
            <person name="Costa F."/>
            <person name="Tao Q."/>
            <person name="Si-Ammour A."/>
            <person name="Harkins T."/>
            <person name="Lackey A."/>
            <person name="Perbost C."/>
            <person name="Taillon B."/>
            <person name="Stella A."/>
            <person name="Solovyev V."/>
            <person name="Fawcett J.A."/>
            <person name="Sterck L."/>
            <person name="Vandepoele K."/>
            <person name="Grando S.M."/>
            <person name="Toppo S."/>
            <person name="Moser C."/>
            <person name="Lanchbury J."/>
            <person name="Bogden R."/>
            <person name="Skolnick M."/>
            <person name="Sgaramella V."/>
            <person name="Bhatnagar S.K."/>
            <person name="Fontana P."/>
            <person name="Gutin A."/>
            <person name="Van de Peer Y."/>
            <person name="Salamini F."/>
            <person name="Viola R."/>
        </authorList>
    </citation>
    <scope>NUCLEOTIDE SEQUENCE</scope>
</reference>
<feature type="region of interest" description="Disordered" evidence="1">
    <location>
        <begin position="395"/>
        <end position="417"/>
    </location>
</feature>
<evidence type="ECO:0000313" key="2">
    <source>
        <dbReference type="EMBL" id="CAN69360.1"/>
    </source>
</evidence>